<protein>
    <submittedName>
        <fullName evidence="2">Phosphotransferase</fullName>
    </submittedName>
</protein>
<name>A0A846XE29_9NOCA</name>
<sequence>MNGHRLEEIARAACEAVGLDPTGLTPIKVAENGIYRVPAHQIVARIAKPGQRSAAERELRIAEWLRASNVPAVEPADIPTTFVMVDDHPVSFWAELPEHRGGTATEIAGALRALHKLEAPPILTQVDPFVRLDQRIDAAHTLSVNDREWMRHHLTELRDRWTHRPEGLAWAPIHGDAWEGNVVTTNTGTTLFLDLERASIGPPEWDLTSTAIKHSSFGWIDRDLNDEFARAYGYDVTTWVGFTLLRDIREMRMTCMAAQAAGQQPELTEQAQHRLECLRGHCGSRPWTGWEAIP</sequence>
<keyword evidence="3" id="KW-1185">Reference proteome</keyword>
<organism evidence="2 3">
    <name type="scientific">Nocardia speluncae</name>
    <dbReference type="NCBI Taxonomy" id="419477"/>
    <lineage>
        <taxon>Bacteria</taxon>
        <taxon>Bacillati</taxon>
        <taxon>Actinomycetota</taxon>
        <taxon>Actinomycetes</taxon>
        <taxon>Mycobacteriales</taxon>
        <taxon>Nocardiaceae</taxon>
        <taxon>Nocardia</taxon>
    </lineage>
</organism>
<keyword evidence="2" id="KW-0808">Transferase</keyword>
<feature type="domain" description="Aminoglycoside phosphotransferase" evidence="1">
    <location>
        <begin position="41"/>
        <end position="237"/>
    </location>
</feature>
<evidence type="ECO:0000313" key="3">
    <source>
        <dbReference type="Proteomes" id="UP000565715"/>
    </source>
</evidence>
<dbReference type="EMBL" id="JAAXOO010000002">
    <property type="protein sequence ID" value="NKY32990.1"/>
    <property type="molecule type" value="Genomic_DNA"/>
</dbReference>
<dbReference type="Pfam" id="PF01636">
    <property type="entry name" value="APH"/>
    <property type="match status" value="1"/>
</dbReference>
<dbReference type="InterPro" id="IPR002575">
    <property type="entry name" value="Aminoglycoside_PTrfase"/>
</dbReference>
<dbReference type="Proteomes" id="UP000565715">
    <property type="component" value="Unassembled WGS sequence"/>
</dbReference>
<dbReference type="Gene3D" id="3.90.1200.10">
    <property type="match status" value="1"/>
</dbReference>
<accession>A0A846XE29</accession>
<gene>
    <name evidence="2" type="ORF">HGA13_07870</name>
</gene>
<proteinExistence type="predicted"/>
<dbReference type="SUPFAM" id="SSF56112">
    <property type="entry name" value="Protein kinase-like (PK-like)"/>
    <property type="match status" value="1"/>
</dbReference>
<dbReference type="AlphaFoldDB" id="A0A846XE29"/>
<reference evidence="2 3" key="1">
    <citation type="submission" date="2020-04" db="EMBL/GenBank/DDBJ databases">
        <title>MicrobeNet Type strains.</title>
        <authorList>
            <person name="Nicholson A.C."/>
        </authorList>
    </citation>
    <scope>NUCLEOTIDE SEQUENCE [LARGE SCALE GENOMIC DNA]</scope>
    <source>
        <strain evidence="2 3">DSM 45078</strain>
    </source>
</reference>
<dbReference type="GO" id="GO:0016740">
    <property type="term" value="F:transferase activity"/>
    <property type="evidence" value="ECO:0007669"/>
    <property type="project" value="UniProtKB-KW"/>
</dbReference>
<comment type="caution">
    <text evidence="2">The sequence shown here is derived from an EMBL/GenBank/DDBJ whole genome shotgun (WGS) entry which is preliminary data.</text>
</comment>
<dbReference type="InterPro" id="IPR011009">
    <property type="entry name" value="Kinase-like_dom_sf"/>
</dbReference>
<evidence type="ECO:0000259" key="1">
    <source>
        <dbReference type="Pfam" id="PF01636"/>
    </source>
</evidence>
<dbReference type="RefSeq" id="WP_068048503.1">
    <property type="nucleotide sequence ID" value="NZ_JAAXOO010000002.1"/>
</dbReference>
<evidence type="ECO:0000313" key="2">
    <source>
        <dbReference type="EMBL" id="NKY32990.1"/>
    </source>
</evidence>